<comment type="similarity">
    <text evidence="1">Belongs to the peptidase C14A family.</text>
</comment>
<evidence type="ECO:0000256" key="1">
    <source>
        <dbReference type="ARBA" id="ARBA00010134"/>
    </source>
</evidence>
<evidence type="ECO:0008006" key="7">
    <source>
        <dbReference type="Google" id="ProtNLM"/>
    </source>
</evidence>
<dbReference type="Pfam" id="PF00656">
    <property type="entry name" value="Peptidase_C14"/>
    <property type="match status" value="1"/>
</dbReference>
<feature type="chain" id="PRO_5014771850" description="YARHG domain-containing protein" evidence="2">
    <location>
        <begin position="24"/>
        <end position="465"/>
    </location>
</feature>
<dbReference type="PANTHER" id="PTHR22576:SF37">
    <property type="entry name" value="MUCOSA-ASSOCIATED LYMPHOID TISSUE LYMPHOMA TRANSLOCATION PROTEIN 1"/>
    <property type="match status" value="1"/>
</dbReference>
<dbReference type="InterPro" id="IPR052039">
    <property type="entry name" value="Caspase-related_regulators"/>
</dbReference>
<dbReference type="SUPFAM" id="SSF52129">
    <property type="entry name" value="Caspase-like"/>
    <property type="match status" value="1"/>
</dbReference>
<dbReference type="InterPro" id="IPR025582">
    <property type="entry name" value="YARHG_dom"/>
</dbReference>
<dbReference type="InterPro" id="IPR038434">
    <property type="entry name" value="YARHG_sf"/>
</dbReference>
<reference evidence="5 6" key="1">
    <citation type="submission" date="2017-10" db="EMBL/GenBank/DDBJ databases">
        <title>Novel microbial diversity and functional potential in the marine mammal oral microbiome.</title>
        <authorList>
            <person name="Dudek N.K."/>
            <person name="Sun C.L."/>
            <person name="Burstein D."/>
            <person name="Kantor R.S."/>
            <person name="Aliaga Goltsman D.S."/>
            <person name="Bik E.M."/>
            <person name="Thomas B.C."/>
            <person name="Banfield J.F."/>
            <person name="Relman D.A."/>
        </authorList>
    </citation>
    <scope>NUCLEOTIDE SEQUENCE [LARGE SCALE GENOMIC DNA]</scope>
    <source>
        <strain evidence="5">DOLZORAL124_49_17</strain>
    </source>
</reference>
<proteinExistence type="inferred from homology"/>
<dbReference type="Gene3D" id="1.20.58.1690">
    <property type="match status" value="2"/>
</dbReference>
<feature type="signal peptide" evidence="2">
    <location>
        <begin position="1"/>
        <end position="23"/>
    </location>
</feature>
<dbReference type="Gene3D" id="3.40.50.1460">
    <property type="match status" value="1"/>
</dbReference>
<dbReference type="GO" id="GO:0006508">
    <property type="term" value="P:proteolysis"/>
    <property type="evidence" value="ECO:0007669"/>
    <property type="project" value="InterPro"/>
</dbReference>
<dbReference type="PANTHER" id="PTHR22576">
    <property type="entry name" value="MUCOSA ASSOCIATED LYMPHOID TISSUE LYMPHOMA TRANSLOCATION PROTEIN 1/PARACASPASE"/>
    <property type="match status" value="1"/>
</dbReference>
<sequence length="465" mass="52616">MNKKMYLFVISLLSILLAGPEGFAEKYALVIGNADYVEAPLRNPVNDAYDMTEALERMGFTVITATNVNQQKMEGLIRDFGNRLDAQDTALFYFSGHGVQADGENYLLPIGIDIASMDEIKYKSVNAGMILDKLDVAETRVNIVILDACRNNPFKRFRSLQRGLAMMSAPTGTLIAYATAPGSVAYDGDGRNSPYAKYLLDIMKTRGMKIEDVLKQVRLRVVDETEYRQVPWESSSLIGDFYFVPPSLSTPTPIPGVSSEAILATPSPGSAPTVQATIVSGKTMVGDYPQTSVRKLKQADLTGKTLWELSLMRNEIFARSGYIFKTQELQKHFEQQAWYVPRHKDVTVVSALLSELEHDNINMIKRYEQTQQAEQLQHKIPGKYPEASLKYLTDHDLENKSQEDLSIMRNEIFARHGHVFTRPHMKAYFENQSWYVPRTDDVYAQLSDIEKANIELIQHYERQAK</sequence>
<dbReference type="InterPro" id="IPR029030">
    <property type="entry name" value="Caspase-like_dom_sf"/>
</dbReference>
<evidence type="ECO:0000259" key="4">
    <source>
        <dbReference type="PROSITE" id="PS50208"/>
    </source>
</evidence>
<organism evidence="5 6">
    <name type="scientific">candidate division KSB3 bacterium</name>
    <dbReference type="NCBI Taxonomy" id="2044937"/>
    <lineage>
        <taxon>Bacteria</taxon>
        <taxon>candidate division KSB3</taxon>
    </lineage>
</organism>
<gene>
    <name evidence="5" type="ORF">CSB45_02060</name>
</gene>
<dbReference type="InterPro" id="IPR015917">
    <property type="entry name" value="Pept_C14A"/>
</dbReference>
<name>A0A2G6E9M7_9BACT</name>
<feature type="domain" description="Caspase family p20" evidence="4">
    <location>
        <begin position="24"/>
        <end position="153"/>
    </location>
</feature>
<dbReference type="InterPro" id="IPR011600">
    <property type="entry name" value="Pept_C14_caspase"/>
</dbReference>
<dbReference type="SMART" id="SM01324">
    <property type="entry name" value="YARHG"/>
    <property type="match status" value="2"/>
</dbReference>
<dbReference type="PROSITE" id="PS50207">
    <property type="entry name" value="CASPASE_P10"/>
    <property type="match status" value="1"/>
</dbReference>
<dbReference type="SMART" id="SM00115">
    <property type="entry name" value="CASc"/>
    <property type="match status" value="1"/>
</dbReference>
<dbReference type="Pfam" id="PF13308">
    <property type="entry name" value="YARHG"/>
    <property type="match status" value="2"/>
</dbReference>
<dbReference type="Proteomes" id="UP000229740">
    <property type="component" value="Unassembled WGS sequence"/>
</dbReference>
<evidence type="ECO:0000313" key="5">
    <source>
        <dbReference type="EMBL" id="PID58806.1"/>
    </source>
</evidence>
<dbReference type="AlphaFoldDB" id="A0A2G6E9M7"/>
<evidence type="ECO:0000256" key="2">
    <source>
        <dbReference type="SAM" id="SignalP"/>
    </source>
</evidence>
<keyword evidence="2" id="KW-0732">Signal</keyword>
<dbReference type="InterPro" id="IPR002138">
    <property type="entry name" value="Pept_C14_p10"/>
</dbReference>
<dbReference type="InterPro" id="IPR001309">
    <property type="entry name" value="Pept_C14_p20"/>
</dbReference>
<feature type="domain" description="Caspase family p10" evidence="3">
    <location>
        <begin position="174"/>
        <end position="245"/>
    </location>
</feature>
<dbReference type="GO" id="GO:0004197">
    <property type="term" value="F:cysteine-type endopeptidase activity"/>
    <property type="evidence" value="ECO:0007669"/>
    <property type="project" value="InterPro"/>
</dbReference>
<dbReference type="EMBL" id="PDPS01000021">
    <property type="protein sequence ID" value="PID58806.1"/>
    <property type="molecule type" value="Genomic_DNA"/>
</dbReference>
<accession>A0A2G6E9M7</accession>
<comment type="caution">
    <text evidence="5">The sequence shown here is derived from an EMBL/GenBank/DDBJ whole genome shotgun (WGS) entry which is preliminary data.</text>
</comment>
<protein>
    <recommendedName>
        <fullName evidence="7">YARHG domain-containing protein</fullName>
    </recommendedName>
</protein>
<dbReference type="PROSITE" id="PS50208">
    <property type="entry name" value="CASPASE_P20"/>
    <property type="match status" value="1"/>
</dbReference>
<evidence type="ECO:0000313" key="6">
    <source>
        <dbReference type="Proteomes" id="UP000229740"/>
    </source>
</evidence>
<evidence type="ECO:0000259" key="3">
    <source>
        <dbReference type="PROSITE" id="PS50207"/>
    </source>
</evidence>